<gene>
    <name evidence="5 6" type="primary">bioC</name>
    <name evidence="6" type="ORF">EHS13_28650</name>
</gene>
<keyword evidence="1 5" id="KW-0489">Methyltransferase</keyword>
<proteinExistence type="inferred from homology"/>
<keyword evidence="7" id="KW-1185">Reference proteome</keyword>
<comment type="similarity">
    <text evidence="5">Belongs to the methyltransferase superfamily.</text>
</comment>
<dbReference type="GO" id="GO:0032259">
    <property type="term" value="P:methylation"/>
    <property type="evidence" value="ECO:0007669"/>
    <property type="project" value="UniProtKB-KW"/>
</dbReference>
<sequence length="292" mass="33249">MIKLGAFYMQTDPMMLNKKLVRQHFDRHAAEYDLYAVVQRKMANQLMKLIQQSAPQKQFQRILEIGCGTGLLTEMLQQQWGSALITAVDISPEMIKQTKLKLGEQVSKIRFIAADAEELVSTDLLHGDYDLIISNATFQWFQQPAETIKSLLAKMQSPNGLFAFSTFGSRTFYELHDSFRAAESLLNLKPTSHGQAFHTEEFWSSLFSNISLSSSTFNWQQEEQTVFHPNVRDFLTSIKRVGAGNATQSSGQALQLRQLFKQMEAYYSQHYSSINGIKATYDLAFGLFINEL</sequence>
<evidence type="ECO:0000313" key="6">
    <source>
        <dbReference type="EMBL" id="QGQ98566.1"/>
    </source>
</evidence>
<dbReference type="Pfam" id="PF13489">
    <property type="entry name" value="Methyltransf_23"/>
    <property type="match status" value="1"/>
</dbReference>
<dbReference type="KEGG" id="ppsc:EHS13_28650"/>
<evidence type="ECO:0000256" key="4">
    <source>
        <dbReference type="ARBA" id="ARBA00022756"/>
    </source>
</evidence>
<comment type="function">
    <text evidence="5">Converts the free carboxyl group of a malonyl-thioester to its methyl ester by transfer of a methyl group from S-adenosyl-L-methionine (SAM). It allows to synthesize pimeloyl-ACP via the fatty acid synthetic pathway.</text>
</comment>
<dbReference type="EC" id="2.1.1.197" evidence="5"/>
<dbReference type="AlphaFoldDB" id="A0A6B8RTC4"/>
<protein>
    <recommendedName>
        <fullName evidence="5">Malonyl-[acyl-carrier protein] O-methyltransferase</fullName>
        <shortName evidence="5">Malonyl-ACP O-methyltransferase</shortName>
        <ecNumber evidence="5">2.1.1.197</ecNumber>
    </recommendedName>
    <alternativeName>
        <fullName evidence="5">Biotin synthesis protein BioC</fullName>
    </alternativeName>
</protein>
<dbReference type="GO" id="GO:0102130">
    <property type="term" value="F:malonyl-CoA methyltransferase activity"/>
    <property type="evidence" value="ECO:0007669"/>
    <property type="project" value="UniProtKB-EC"/>
</dbReference>
<dbReference type="InterPro" id="IPR029063">
    <property type="entry name" value="SAM-dependent_MTases_sf"/>
</dbReference>
<dbReference type="GO" id="GO:0009102">
    <property type="term" value="P:biotin biosynthetic process"/>
    <property type="evidence" value="ECO:0007669"/>
    <property type="project" value="UniProtKB-UniRule"/>
</dbReference>
<dbReference type="CDD" id="cd02440">
    <property type="entry name" value="AdoMet_MTases"/>
    <property type="match status" value="1"/>
</dbReference>
<dbReference type="NCBIfam" id="TIGR02072">
    <property type="entry name" value="BioC"/>
    <property type="match status" value="1"/>
</dbReference>
<dbReference type="InterPro" id="IPR011814">
    <property type="entry name" value="BioC"/>
</dbReference>
<comment type="catalytic activity">
    <reaction evidence="5">
        <text>malonyl-[ACP] + S-adenosyl-L-methionine = malonyl-[ACP] methyl ester + S-adenosyl-L-homocysteine</text>
        <dbReference type="Rhea" id="RHEA:17105"/>
        <dbReference type="Rhea" id="RHEA-COMP:9623"/>
        <dbReference type="Rhea" id="RHEA-COMP:9954"/>
        <dbReference type="ChEBI" id="CHEBI:57856"/>
        <dbReference type="ChEBI" id="CHEBI:59789"/>
        <dbReference type="ChEBI" id="CHEBI:78449"/>
        <dbReference type="ChEBI" id="CHEBI:78845"/>
        <dbReference type="EC" id="2.1.1.197"/>
    </reaction>
</comment>
<dbReference type="PANTHER" id="PTHR43861:SF1">
    <property type="entry name" value="TRANS-ACONITATE 2-METHYLTRANSFERASE"/>
    <property type="match status" value="1"/>
</dbReference>
<organism evidence="6 7">
    <name type="scientific">Paenibacillus psychroresistens</name>
    <dbReference type="NCBI Taxonomy" id="1778678"/>
    <lineage>
        <taxon>Bacteria</taxon>
        <taxon>Bacillati</taxon>
        <taxon>Bacillota</taxon>
        <taxon>Bacilli</taxon>
        <taxon>Bacillales</taxon>
        <taxon>Paenibacillaceae</taxon>
        <taxon>Paenibacillus</taxon>
    </lineage>
</organism>
<dbReference type="Proteomes" id="UP000426246">
    <property type="component" value="Chromosome"/>
</dbReference>
<keyword evidence="2 5" id="KW-0808">Transferase</keyword>
<dbReference type="Gene3D" id="3.40.50.150">
    <property type="entry name" value="Vaccinia Virus protein VP39"/>
    <property type="match status" value="1"/>
</dbReference>
<evidence type="ECO:0000256" key="3">
    <source>
        <dbReference type="ARBA" id="ARBA00022691"/>
    </source>
</evidence>
<dbReference type="SUPFAM" id="SSF53335">
    <property type="entry name" value="S-adenosyl-L-methionine-dependent methyltransferases"/>
    <property type="match status" value="1"/>
</dbReference>
<evidence type="ECO:0000256" key="5">
    <source>
        <dbReference type="HAMAP-Rule" id="MF_00835"/>
    </source>
</evidence>
<evidence type="ECO:0000256" key="1">
    <source>
        <dbReference type="ARBA" id="ARBA00022603"/>
    </source>
</evidence>
<accession>A0A6B8RTC4</accession>
<dbReference type="PANTHER" id="PTHR43861">
    <property type="entry name" value="TRANS-ACONITATE 2-METHYLTRANSFERASE-RELATED"/>
    <property type="match status" value="1"/>
</dbReference>
<dbReference type="GO" id="GO:0010340">
    <property type="term" value="F:carboxyl-O-methyltransferase activity"/>
    <property type="evidence" value="ECO:0007669"/>
    <property type="project" value="UniProtKB-UniRule"/>
</dbReference>
<evidence type="ECO:0000313" key="7">
    <source>
        <dbReference type="Proteomes" id="UP000426246"/>
    </source>
</evidence>
<keyword evidence="4 5" id="KW-0093">Biotin biosynthesis</keyword>
<evidence type="ECO:0000256" key="2">
    <source>
        <dbReference type="ARBA" id="ARBA00022679"/>
    </source>
</evidence>
<name>A0A6B8RTC4_9BACL</name>
<dbReference type="UniPathway" id="UPA00078"/>
<dbReference type="EMBL" id="CP034235">
    <property type="protein sequence ID" value="QGQ98566.1"/>
    <property type="molecule type" value="Genomic_DNA"/>
</dbReference>
<comment type="pathway">
    <text evidence="5">Cofactor biosynthesis; biotin biosynthesis.</text>
</comment>
<reference evidence="7" key="1">
    <citation type="submission" date="2018-11" db="EMBL/GenBank/DDBJ databases">
        <title>Complete genome sequence of Paenibacillus sp. ML311-T8.</title>
        <authorList>
            <person name="Nam Y.-D."/>
            <person name="Kang J."/>
            <person name="Chung W.-H."/>
            <person name="Park Y.S."/>
        </authorList>
    </citation>
    <scope>NUCLEOTIDE SEQUENCE [LARGE SCALE GENOMIC DNA]</scope>
    <source>
        <strain evidence="7">ML311-T8</strain>
    </source>
</reference>
<dbReference type="HAMAP" id="MF_00835">
    <property type="entry name" value="BioC"/>
    <property type="match status" value="1"/>
</dbReference>
<keyword evidence="3 5" id="KW-0949">S-adenosyl-L-methionine</keyword>